<dbReference type="GO" id="GO:0005886">
    <property type="term" value="C:plasma membrane"/>
    <property type="evidence" value="ECO:0007669"/>
    <property type="project" value="UniProtKB-SubCell"/>
</dbReference>
<dbReference type="KEGG" id="jda:BW727_101515"/>
<dbReference type="HAMAP" id="MF_00386">
    <property type="entry name" value="UPF0161_YidD"/>
    <property type="match status" value="1"/>
</dbReference>
<sequence length="105" mass="11963">MKKILIKGVKGYQKHVSPLFPPSCRYYPTCSHYMIEAIEKHGAAKGSAMGAARILRCQPFVKGGFDPVPKKFTLRRNPDANEQMDAMRQELEQRVNHTLKEMAED</sequence>
<dbReference type="RefSeq" id="WP_062470950.1">
    <property type="nucleotide sequence ID" value="NZ_BBYN01000023.1"/>
</dbReference>
<reference evidence="2 3" key="1">
    <citation type="journal article" date="2014" name="Int. J. Syst. Evol. Microbiol.">
        <title>Jeotgalibaca dankookensis gen. nov., sp. nov., a member of the family Carnobacteriaceae, isolated from seujeot (Korean traditional food).</title>
        <authorList>
            <person name="Lee D.G."/>
            <person name="Trujillo M.E."/>
            <person name="Kang H."/>
            <person name="Ahn T.Y."/>
        </authorList>
    </citation>
    <scope>NUCLEOTIDE SEQUENCE [LARGE SCALE GENOMIC DNA]</scope>
    <source>
        <strain evidence="2 3">EX-07</strain>
    </source>
</reference>
<name>A0A1S6IQQ3_9LACT</name>
<dbReference type="InterPro" id="IPR002696">
    <property type="entry name" value="Membr_insert_effic_factor_YidD"/>
</dbReference>
<dbReference type="Proteomes" id="UP000188993">
    <property type="component" value="Chromosome"/>
</dbReference>
<proteinExistence type="inferred from homology"/>
<dbReference type="AlphaFoldDB" id="A0A1S6IQQ3"/>
<accession>A0A1S6IQQ3</accession>
<keyword evidence="3" id="KW-1185">Reference proteome</keyword>
<dbReference type="PANTHER" id="PTHR33383">
    <property type="entry name" value="MEMBRANE PROTEIN INSERTION EFFICIENCY FACTOR-RELATED"/>
    <property type="match status" value="1"/>
</dbReference>
<protein>
    <recommendedName>
        <fullName evidence="1">Putative membrane protein insertion efficiency factor</fullName>
    </recommendedName>
</protein>
<gene>
    <name evidence="2" type="ORF">BW727_101515</name>
</gene>
<dbReference type="EMBL" id="CP019728">
    <property type="protein sequence ID" value="AQS53882.1"/>
    <property type="molecule type" value="Genomic_DNA"/>
</dbReference>
<comment type="subcellular location">
    <subcellularLocation>
        <location evidence="1">Cell membrane</location>
        <topology evidence="1">Peripheral membrane protein</topology>
        <orientation evidence="1">Cytoplasmic side</orientation>
    </subcellularLocation>
</comment>
<evidence type="ECO:0000313" key="3">
    <source>
        <dbReference type="Proteomes" id="UP000188993"/>
    </source>
</evidence>
<dbReference type="NCBIfam" id="TIGR00278">
    <property type="entry name" value="membrane protein insertion efficiency factor YidD"/>
    <property type="match status" value="1"/>
</dbReference>
<keyword evidence="1" id="KW-1003">Cell membrane</keyword>
<organism evidence="2 3">
    <name type="scientific">Jeotgalibaca dankookensis</name>
    <dbReference type="NCBI Taxonomy" id="708126"/>
    <lineage>
        <taxon>Bacteria</taxon>
        <taxon>Bacillati</taxon>
        <taxon>Bacillota</taxon>
        <taxon>Bacilli</taxon>
        <taxon>Lactobacillales</taxon>
        <taxon>Carnobacteriaceae</taxon>
        <taxon>Jeotgalibaca</taxon>
    </lineage>
</organism>
<dbReference type="SMART" id="SM01234">
    <property type="entry name" value="Haemolytic"/>
    <property type="match status" value="1"/>
</dbReference>
<dbReference type="PANTHER" id="PTHR33383:SF1">
    <property type="entry name" value="MEMBRANE PROTEIN INSERTION EFFICIENCY FACTOR-RELATED"/>
    <property type="match status" value="1"/>
</dbReference>
<evidence type="ECO:0000256" key="1">
    <source>
        <dbReference type="HAMAP-Rule" id="MF_00386"/>
    </source>
</evidence>
<evidence type="ECO:0000313" key="2">
    <source>
        <dbReference type="EMBL" id="AQS53882.1"/>
    </source>
</evidence>
<dbReference type="OrthoDB" id="9801753at2"/>
<dbReference type="Pfam" id="PF01809">
    <property type="entry name" value="YidD"/>
    <property type="match status" value="1"/>
</dbReference>
<dbReference type="STRING" id="708126.BW727_101515"/>
<comment type="function">
    <text evidence="1">Could be involved in insertion of integral membrane proteins into the membrane.</text>
</comment>
<comment type="similarity">
    <text evidence="1">Belongs to the UPF0161 family.</text>
</comment>
<keyword evidence="1" id="KW-0472">Membrane</keyword>